<name>A0A421B994_9PSEU</name>
<dbReference type="RefSeq" id="WP_121389651.1">
    <property type="nucleotide sequence ID" value="NZ_RCDD01000001.1"/>
</dbReference>
<feature type="chain" id="PRO_5039435047" description="Small secreted protein" evidence="1">
    <location>
        <begin position="23"/>
        <end position="122"/>
    </location>
</feature>
<proteinExistence type="predicted"/>
<dbReference type="EMBL" id="RCDD01000001">
    <property type="protein sequence ID" value="RLK60889.1"/>
    <property type="molecule type" value="Genomic_DNA"/>
</dbReference>
<gene>
    <name evidence="2" type="ORF">CLV68_1403</name>
</gene>
<dbReference type="AlphaFoldDB" id="A0A421B994"/>
<organism evidence="2 3">
    <name type="scientific">Actinokineospora cianjurensis</name>
    <dbReference type="NCBI Taxonomy" id="585224"/>
    <lineage>
        <taxon>Bacteria</taxon>
        <taxon>Bacillati</taxon>
        <taxon>Actinomycetota</taxon>
        <taxon>Actinomycetes</taxon>
        <taxon>Pseudonocardiales</taxon>
        <taxon>Pseudonocardiaceae</taxon>
        <taxon>Actinokineospora</taxon>
    </lineage>
</organism>
<keyword evidence="1" id="KW-0732">Signal</keyword>
<evidence type="ECO:0000256" key="1">
    <source>
        <dbReference type="SAM" id="SignalP"/>
    </source>
</evidence>
<comment type="caution">
    <text evidence="2">The sequence shown here is derived from an EMBL/GenBank/DDBJ whole genome shotgun (WGS) entry which is preliminary data.</text>
</comment>
<feature type="signal peptide" evidence="1">
    <location>
        <begin position="1"/>
        <end position="22"/>
    </location>
</feature>
<accession>A0A421B994</accession>
<reference evidence="2 3" key="1">
    <citation type="submission" date="2018-10" db="EMBL/GenBank/DDBJ databases">
        <title>Genomic Encyclopedia of Archaeal and Bacterial Type Strains, Phase II (KMG-II): from individual species to whole genera.</title>
        <authorList>
            <person name="Goeker M."/>
        </authorList>
    </citation>
    <scope>NUCLEOTIDE SEQUENCE [LARGE SCALE GENOMIC DNA]</scope>
    <source>
        <strain evidence="2 3">DSM 45657</strain>
    </source>
</reference>
<evidence type="ECO:0000313" key="2">
    <source>
        <dbReference type="EMBL" id="RLK60889.1"/>
    </source>
</evidence>
<evidence type="ECO:0000313" key="3">
    <source>
        <dbReference type="Proteomes" id="UP000282454"/>
    </source>
</evidence>
<dbReference type="Proteomes" id="UP000282454">
    <property type="component" value="Unassembled WGS sequence"/>
</dbReference>
<dbReference type="PROSITE" id="PS51257">
    <property type="entry name" value="PROKAR_LIPOPROTEIN"/>
    <property type="match status" value="1"/>
</dbReference>
<evidence type="ECO:0008006" key="4">
    <source>
        <dbReference type="Google" id="ProtNLM"/>
    </source>
</evidence>
<sequence>MRHRLITALSAAALLGALTACQAVQDASNAADKTSICLEALRLANFSPSTQNLEQTAEDAKKTSEDLTGLAERAADTTLREAINGMAEQVQSLSVPNLDPTTVTSWAQQKLNAFNTLAQACA</sequence>
<protein>
    <recommendedName>
        <fullName evidence="4">Small secreted protein</fullName>
    </recommendedName>
</protein>
<dbReference type="OrthoDB" id="3698794at2"/>
<keyword evidence="3" id="KW-1185">Reference proteome</keyword>
<dbReference type="NCBIfam" id="NF037950">
    <property type="entry name" value="spanin2_1"/>
    <property type="match status" value="1"/>
</dbReference>